<protein>
    <submittedName>
        <fullName evidence="5">NAD(P)-binding protein</fullName>
    </submittedName>
</protein>
<feature type="domain" description="NAD(P)-binding" evidence="4">
    <location>
        <begin position="37"/>
        <end position="344"/>
    </location>
</feature>
<dbReference type="InterPro" id="IPR016040">
    <property type="entry name" value="NAD(P)-bd_dom"/>
</dbReference>
<dbReference type="Gene3D" id="3.40.50.720">
    <property type="entry name" value="NAD(P)-binding Rossmann-like Domain"/>
    <property type="match status" value="1"/>
</dbReference>
<dbReference type="GO" id="GO:0008460">
    <property type="term" value="F:dTDP-glucose 4,6-dehydratase activity"/>
    <property type="evidence" value="ECO:0007669"/>
    <property type="project" value="InterPro"/>
</dbReference>
<dbReference type="HOGENOM" id="CLU_007383_1_14_1"/>
<evidence type="ECO:0000256" key="2">
    <source>
        <dbReference type="ARBA" id="ARBA00023027"/>
    </source>
</evidence>
<evidence type="ECO:0000256" key="3">
    <source>
        <dbReference type="ARBA" id="ARBA00023239"/>
    </source>
</evidence>
<keyword evidence="3" id="KW-0456">Lyase</keyword>
<dbReference type="OMA" id="KLIPLMC"/>
<dbReference type="CDD" id="cd05246">
    <property type="entry name" value="dTDP_GD_SDR_e"/>
    <property type="match status" value="1"/>
</dbReference>
<dbReference type="AlphaFoldDB" id="N1QGE8"/>
<dbReference type="EMBL" id="KB456267">
    <property type="protein sequence ID" value="EMF10917.1"/>
    <property type="molecule type" value="Genomic_DNA"/>
</dbReference>
<dbReference type="Gene3D" id="3.90.25.10">
    <property type="entry name" value="UDP-galactose 4-epimerase, domain 1"/>
    <property type="match status" value="1"/>
</dbReference>
<dbReference type="RefSeq" id="XP_016759038.1">
    <property type="nucleotide sequence ID" value="XM_016900830.1"/>
</dbReference>
<dbReference type="eggNOG" id="KOG0747">
    <property type="taxonomic scope" value="Eukaryota"/>
</dbReference>
<evidence type="ECO:0000259" key="4">
    <source>
        <dbReference type="Pfam" id="PF16363"/>
    </source>
</evidence>
<dbReference type="InterPro" id="IPR036291">
    <property type="entry name" value="NAD(P)-bd_dom_sf"/>
</dbReference>
<gene>
    <name evidence="5" type="ORF">SEPMUDRAFT_110153</name>
</gene>
<accession>N1QGE8</accession>
<evidence type="ECO:0000256" key="1">
    <source>
        <dbReference type="ARBA" id="ARBA00001911"/>
    </source>
</evidence>
<dbReference type="SUPFAM" id="SSF51735">
    <property type="entry name" value="NAD(P)-binding Rossmann-fold domains"/>
    <property type="match status" value="1"/>
</dbReference>
<dbReference type="InterPro" id="IPR005888">
    <property type="entry name" value="dTDP_Gluc_deHydtase"/>
</dbReference>
<dbReference type="Proteomes" id="UP000016931">
    <property type="component" value="Unassembled WGS sequence"/>
</dbReference>
<dbReference type="STRING" id="692275.N1QGE8"/>
<proteinExistence type="predicted"/>
<dbReference type="GO" id="GO:0009225">
    <property type="term" value="P:nucleotide-sugar metabolic process"/>
    <property type="evidence" value="ECO:0007669"/>
    <property type="project" value="InterPro"/>
</dbReference>
<keyword evidence="6" id="KW-1185">Reference proteome</keyword>
<comment type="cofactor">
    <cofactor evidence="1">
        <name>NAD(+)</name>
        <dbReference type="ChEBI" id="CHEBI:57540"/>
    </cofactor>
</comment>
<keyword evidence="2" id="KW-0520">NAD</keyword>
<dbReference type="GeneID" id="27897967"/>
<reference evidence="5 6" key="1">
    <citation type="journal article" date="2012" name="PLoS Pathog.">
        <title>Diverse lifestyles and strategies of plant pathogenesis encoded in the genomes of eighteen Dothideomycetes fungi.</title>
        <authorList>
            <person name="Ohm R.A."/>
            <person name="Feau N."/>
            <person name="Henrissat B."/>
            <person name="Schoch C.L."/>
            <person name="Horwitz B.A."/>
            <person name="Barry K.W."/>
            <person name="Condon B.J."/>
            <person name="Copeland A.C."/>
            <person name="Dhillon B."/>
            <person name="Glaser F."/>
            <person name="Hesse C.N."/>
            <person name="Kosti I."/>
            <person name="LaButti K."/>
            <person name="Lindquist E.A."/>
            <person name="Lucas S."/>
            <person name="Salamov A.A."/>
            <person name="Bradshaw R.E."/>
            <person name="Ciuffetti L."/>
            <person name="Hamelin R.C."/>
            <person name="Kema G.H.J."/>
            <person name="Lawrence C."/>
            <person name="Scott J.A."/>
            <person name="Spatafora J.W."/>
            <person name="Turgeon B.G."/>
            <person name="de Wit P.J.G.M."/>
            <person name="Zhong S."/>
            <person name="Goodwin S.B."/>
            <person name="Grigoriev I.V."/>
        </authorList>
    </citation>
    <scope>NUCLEOTIDE SEQUENCE [LARGE SCALE GENOMIC DNA]</scope>
    <source>
        <strain evidence="5 6">SO2202</strain>
    </source>
</reference>
<dbReference type="FunFam" id="3.40.50.720:FF:000304">
    <property type="entry name" value="UDP-glucose 4,6-dehydratase"/>
    <property type="match status" value="1"/>
</dbReference>
<dbReference type="PANTHER" id="PTHR43000">
    <property type="entry name" value="DTDP-D-GLUCOSE 4,6-DEHYDRATASE-RELATED"/>
    <property type="match status" value="1"/>
</dbReference>
<evidence type="ECO:0000313" key="5">
    <source>
        <dbReference type="EMBL" id="EMF10917.1"/>
    </source>
</evidence>
<sequence>MGRLESRFFVDDGCWKDAPVLTGQTCFEPLPDVRNILVTGGEGFIASWLVRHLVTKYADFYNVVCFDKLDYCSSLNNSRMLEGRRNFRFFHGDITKESDVLKCLEMYQIDTIFHLAAQSHVDLSFGNSFTFTHNNVVGTHVLLESARVMKTIKRFYHISTDEVYGEVPKGEAELHEDSPLHPTNPYSASKACAEMMVRAYVKSYELPVVMIRLNNVYGPHQFPEKIIPKFINLLQRNKPLYIHGKGDNSRRYLHAGDAADAFDTILHKGSIGEIYNVDSKDEIENLHLAKKLCAAFGIGEEGFESRIQYTRDRPFNDCRYAVNGDKLAALGWKQRVAFEDGLAQCVDWYRKYSTWWGDIANILTPFPEISRGVDKAVGNGGGLEAEAGGRGGGFSGGPPAVQLQQQQQQQHVVQAEVGAEPYNPSCAGKKLVNGFVGKKRKADALDEVELLE</sequence>
<organism evidence="5 6">
    <name type="scientific">Sphaerulina musiva (strain SO2202)</name>
    <name type="common">Poplar stem canker fungus</name>
    <name type="synonym">Septoria musiva</name>
    <dbReference type="NCBI Taxonomy" id="692275"/>
    <lineage>
        <taxon>Eukaryota</taxon>
        <taxon>Fungi</taxon>
        <taxon>Dikarya</taxon>
        <taxon>Ascomycota</taxon>
        <taxon>Pezizomycotina</taxon>
        <taxon>Dothideomycetes</taxon>
        <taxon>Dothideomycetidae</taxon>
        <taxon>Mycosphaerellales</taxon>
        <taxon>Mycosphaerellaceae</taxon>
        <taxon>Sphaerulina</taxon>
    </lineage>
</organism>
<evidence type="ECO:0000313" key="6">
    <source>
        <dbReference type="Proteomes" id="UP000016931"/>
    </source>
</evidence>
<dbReference type="Pfam" id="PF16363">
    <property type="entry name" value="GDP_Man_Dehyd"/>
    <property type="match status" value="1"/>
</dbReference>
<name>N1QGE8_SPHMS</name>
<dbReference type="OrthoDB" id="331544at2759"/>